<dbReference type="EC" id="3.5.1.28" evidence="2"/>
<dbReference type="GO" id="GO:0008745">
    <property type="term" value="F:N-acetylmuramoyl-L-alanine amidase activity"/>
    <property type="evidence" value="ECO:0007669"/>
    <property type="project" value="UniProtKB-EC"/>
</dbReference>
<evidence type="ECO:0000313" key="6">
    <source>
        <dbReference type="EMBL" id="PZD71544.1"/>
    </source>
</evidence>
<dbReference type="EMBL" id="PQWO01000016">
    <property type="protein sequence ID" value="PZD71544.1"/>
    <property type="molecule type" value="Genomic_DNA"/>
</dbReference>
<dbReference type="GO" id="GO:0009254">
    <property type="term" value="P:peptidoglycan turnover"/>
    <property type="evidence" value="ECO:0007669"/>
    <property type="project" value="TreeGrafter"/>
</dbReference>
<dbReference type="InterPro" id="IPR036505">
    <property type="entry name" value="Amidase/PGRP_sf"/>
</dbReference>
<keyword evidence="3" id="KW-0378">Hydrolase</keyword>
<organism evidence="6 7">
    <name type="scientific">Acaryochloris thomasi RCC1774</name>
    <dbReference type="NCBI Taxonomy" id="1764569"/>
    <lineage>
        <taxon>Bacteria</taxon>
        <taxon>Bacillati</taxon>
        <taxon>Cyanobacteriota</taxon>
        <taxon>Cyanophyceae</taxon>
        <taxon>Acaryochloridales</taxon>
        <taxon>Acaryochloridaceae</taxon>
        <taxon>Acaryochloris</taxon>
        <taxon>Acaryochloris thomasi</taxon>
    </lineage>
</organism>
<evidence type="ECO:0000256" key="1">
    <source>
        <dbReference type="ARBA" id="ARBA00001561"/>
    </source>
</evidence>
<name>A0A2W1JN23_9CYAN</name>
<protein>
    <recommendedName>
        <fullName evidence="2">N-acetylmuramoyl-L-alanine amidase</fullName>
        <ecNumber evidence="2">3.5.1.28</ecNumber>
    </recommendedName>
</protein>
<evidence type="ECO:0000256" key="4">
    <source>
        <dbReference type="ARBA" id="ARBA00023316"/>
    </source>
</evidence>
<comment type="caution">
    <text evidence="6">The sequence shown here is derived from an EMBL/GenBank/DDBJ whole genome shotgun (WGS) entry which is preliminary data.</text>
</comment>
<dbReference type="Gene3D" id="3.40.80.10">
    <property type="entry name" value="Peptidoglycan recognition protein-like"/>
    <property type="match status" value="1"/>
</dbReference>
<dbReference type="OrthoDB" id="505853at2"/>
<gene>
    <name evidence="6" type="ORF">C1752_06164</name>
</gene>
<sequence>MQPKLFLFLSGLSTVALLTTNLSIQAHQAIRRPASPTANLVAQAPGIPVRGCLTRPKQAPPEPNLETQFIPGTLTLDRFRQQPAPPSLSAEATRTNAPQATLDYVAQHHPVERIALAHPTNFGERYLLDYQGQPAYREPIIVLHETVISGPATLRLFQTNHPKNSQQASYHALIMRDGTIYYLVPPDKRAFGAGTSVFASSKGDETVSTNPSLSASVNNFAYHISFVSPPDGRRSGRSGHSGYTSPQYYSLAWLVSKTGVPEDRITTHRAVDRAGNRSDPRSFNRAGFLSLLQLYPKTNEVRIGCPGQSPAPSLQP</sequence>
<dbReference type="SUPFAM" id="SSF55846">
    <property type="entry name" value="N-acetylmuramoyl-L-alanine amidase-like"/>
    <property type="match status" value="1"/>
</dbReference>
<comment type="catalytic activity">
    <reaction evidence="1">
        <text>Hydrolyzes the link between N-acetylmuramoyl residues and L-amino acid residues in certain cell-wall glycopeptides.</text>
        <dbReference type="EC" id="3.5.1.28"/>
    </reaction>
</comment>
<evidence type="ECO:0000259" key="5">
    <source>
        <dbReference type="SMART" id="SM00644"/>
    </source>
</evidence>
<dbReference type="InterPro" id="IPR002502">
    <property type="entry name" value="Amidase_domain"/>
</dbReference>
<dbReference type="SMART" id="SM00644">
    <property type="entry name" value="Ami_2"/>
    <property type="match status" value="1"/>
</dbReference>
<accession>A0A2W1JN23</accession>
<keyword evidence="4" id="KW-0961">Cell wall biogenesis/degradation</keyword>
<evidence type="ECO:0000313" key="7">
    <source>
        <dbReference type="Proteomes" id="UP000248857"/>
    </source>
</evidence>
<dbReference type="GO" id="GO:0009253">
    <property type="term" value="P:peptidoglycan catabolic process"/>
    <property type="evidence" value="ECO:0007669"/>
    <property type="project" value="InterPro"/>
</dbReference>
<feature type="domain" description="N-acetylmuramoyl-L-alanine amidase" evidence="5">
    <location>
        <begin position="127"/>
        <end position="281"/>
    </location>
</feature>
<evidence type="ECO:0000256" key="2">
    <source>
        <dbReference type="ARBA" id="ARBA00011901"/>
    </source>
</evidence>
<dbReference type="InterPro" id="IPR051206">
    <property type="entry name" value="NAMLAA_amidase_2"/>
</dbReference>
<dbReference type="PANTHER" id="PTHR30417:SF1">
    <property type="entry name" value="N-ACETYLMURAMOYL-L-ALANINE AMIDASE AMID"/>
    <property type="match status" value="1"/>
</dbReference>
<proteinExistence type="predicted"/>
<dbReference type="Proteomes" id="UP000248857">
    <property type="component" value="Unassembled WGS sequence"/>
</dbReference>
<keyword evidence="7" id="KW-1185">Reference proteome</keyword>
<dbReference type="GO" id="GO:0071555">
    <property type="term" value="P:cell wall organization"/>
    <property type="evidence" value="ECO:0007669"/>
    <property type="project" value="UniProtKB-KW"/>
</dbReference>
<evidence type="ECO:0000256" key="3">
    <source>
        <dbReference type="ARBA" id="ARBA00022801"/>
    </source>
</evidence>
<dbReference type="RefSeq" id="WP_110987963.1">
    <property type="nucleotide sequence ID" value="NZ_CAWNWM010000016.1"/>
</dbReference>
<dbReference type="CDD" id="cd06583">
    <property type="entry name" value="PGRP"/>
    <property type="match status" value="1"/>
</dbReference>
<dbReference type="PANTHER" id="PTHR30417">
    <property type="entry name" value="N-ACETYLMURAMOYL-L-ALANINE AMIDASE AMID"/>
    <property type="match status" value="1"/>
</dbReference>
<dbReference type="AlphaFoldDB" id="A0A2W1JN23"/>
<dbReference type="Pfam" id="PF01510">
    <property type="entry name" value="Amidase_2"/>
    <property type="match status" value="1"/>
</dbReference>
<reference evidence="6 7" key="1">
    <citation type="journal article" date="2018" name="Sci. Rep.">
        <title>A novel species of the marine cyanobacterium Acaryochloris with a unique pigment content and lifestyle.</title>
        <authorList>
            <person name="Partensky F."/>
            <person name="Six C."/>
            <person name="Ratin M."/>
            <person name="Garczarek L."/>
            <person name="Vaulot D."/>
            <person name="Probert I."/>
            <person name="Calteau A."/>
            <person name="Gourvil P."/>
            <person name="Marie D."/>
            <person name="Grebert T."/>
            <person name="Bouchier C."/>
            <person name="Le Panse S."/>
            <person name="Gachenot M."/>
            <person name="Rodriguez F."/>
            <person name="Garrido J.L."/>
        </authorList>
    </citation>
    <scope>NUCLEOTIDE SEQUENCE [LARGE SCALE GENOMIC DNA]</scope>
    <source>
        <strain evidence="6 7">RCC1774</strain>
    </source>
</reference>